<dbReference type="RefSeq" id="WP_250931779.1">
    <property type="nucleotide sequence ID" value="NZ_JAMQBK010000073.1"/>
</dbReference>
<feature type="region of interest" description="Disordered" evidence="1">
    <location>
        <begin position="1"/>
        <end position="43"/>
    </location>
</feature>
<evidence type="ECO:0000313" key="2">
    <source>
        <dbReference type="EMBL" id="MCM2373901.1"/>
    </source>
</evidence>
<dbReference type="EMBL" id="JAMQBK010000073">
    <property type="protein sequence ID" value="MCM2373901.1"/>
    <property type="molecule type" value="Genomic_DNA"/>
</dbReference>
<gene>
    <name evidence="2" type="ORF">NB063_25070</name>
</gene>
<feature type="compositionally biased region" description="Basic and acidic residues" evidence="1">
    <location>
        <begin position="13"/>
        <end position="27"/>
    </location>
</feature>
<dbReference type="Proteomes" id="UP001202961">
    <property type="component" value="Unassembled WGS sequence"/>
</dbReference>
<organism evidence="2 3">
    <name type="scientific">Aporhodopirellula aestuarii</name>
    <dbReference type="NCBI Taxonomy" id="2950107"/>
    <lineage>
        <taxon>Bacteria</taxon>
        <taxon>Pseudomonadati</taxon>
        <taxon>Planctomycetota</taxon>
        <taxon>Planctomycetia</taxon>
        <taxon>Pirellulales</taxon>
        <taxon>Pirellulaceae</taxon>
        <taxon>Aporhodopirellula</taxon>
    </lineage>
</organism>
<name>A0ABT0UC38_9BACT</name>
<evidence type="ECO:0000313" key="3">
    <source>
        <dbReference type="Proteomes" id="UP001202961"/>
    </source>
</evidence>
<evidence type="ECO:0000256" key="1">
    <source>
        <dbReference type="SAM" id="MobiDB-lite"/>
    </source>
</evidence>
<proteinExistence type="predicted"/>
<comment type="caution">
    <text evidence="2">The sequence shown here is derived from an EMBL/GenBank/DDBJ whole genome shotgun (WGS) entry which is preliminary data.</text>
</comment>
<protein>
    <submittedName>
        <fullName evidence="2">Uncharacterized protein</fullName>
    </submittedName>
</protein>
<reference evidence="2 3" key="1">
    <citation type="journal article" date="2022" name="Syst. Appl. Microbiol.">
        <title>Rhodopirellula aestuarii sp. nov., a novel member of the genus Rhodopirellula isolated from brackish sediments collected in the Tagus River estuary, Portugal.</title>
        <authorList>
            <person name="Vitorino I.R."/>
            <person name="Klimek D."/>
            <person name="Calusinska M."/>
            <person name="Lobo-da-Cunha A."/>
            <person name="Vasconcelos V."/>
            <person name="Lage O.M."/>
        </authorList>
    </citation>
    <scope>NUCLEOTIDE SEQUENCE [LARGE SCALE GENOMIC DNA]</scope>
    <source>
        <strain evidence="2 3">ICT_H3.1</strain>
    </source>
</reference>
<keyword evidence="3" id="KW-1185">Reference proteome</keyword>
<accession>A0ABT0UC38</accession>
<sequence length="82" mass="8918">MIEATVSPVCPEPTRRLLPHEARRIDPETSPESEGAAPTSTYLAWDRRLDETADRLIPEAVTLEAAFPAVAFLEVAFPGVAT</sequence>